<name>A0A139HZV9_9PEZI</name>
<feature type="compositionally biased region" description="Low complexity" evidence="1">
    <location>
        <begin position="78"/>
        <end position="88"/>
    </location>
</feature>
<dbReference type="EMBL" id="LFZO01000503">
    <property type="protein sequence ID" value="KXT08005.1"/>
    <property type="molecule type" value="Genomic_DNA"/>
</dbReference>
<evidence type="ECO:0000313" key="3">
    <source>
        <dbReference type="Proteomes" id="UP000073492"/>
    </source>
</evidence>
<evidence type="ECO:0000256" key="1">
    <source>
        <dbReference type="SAM" id="MobiDB-lite"/>
    </source>
</evidence>
<accession>A0A139HZV9</accession>
<reference evidence="2 3" key="1">
    <citation type="submission" date="2015-07" db="EMBL/GenBank/DDBJ databases">
        <title>Comparative genomics of the Sigatoka disease complex on banana suggests a link between parallel evolutionary changes in Pseudocercospora fijiensis and Pseudocercospora eumusae and increased virulence on the banana host.</title>
        <authorList>
            <person name="Chang T.-C."/>
            <person name="Salvucci A."/>
            <person name="Crous P.W."/>
            <person name="Stergiopoulos I."/>
        </authorList>
    </citation>
    <scope>NUCLEOTIDE SEQUENCE [LARGE SCALE GENOMIC DNA]</scope>
    <source>
        <strain evidence="2 3">CBS 116634</strain>
    </source>
</reference>
<feature type="region of interest" description="Disordered" evidence="1">
    <location>
        <begin position="64"/>
        <end position="93"/>
    </location>
</feature>
<sequence>MVVSRTTTNSSDSSSGSCQSIRSVDTNAPNILAYVKSNRSISLQPRSVLDDNDCIWSGDIARSPLKSQQQISVPRRGSISSSSSTDSESSSEDFDHPVVVFNRIAPNMRWRRLSGNVEKIVVFERPIR</sequence>
<keyword evidence="3" id="KW-1185">Reference proteome</keyword>
<organism evidence="2 3">
    <name type="scientific">Pseudocercospora musae</name>
    <dbReference type="NCBI Taxonomy" id="113226"/>
    <lineage>
        <taxon>Eukaryota</taxon>
        <taxon>Fungi</taxon>
        <taxon>Dikarya</taxon>
        <taxon>Ascomycota</taxon>
        <taxon>Pezizomycotina</taxon>
        <taxon>Dothideomycetes</taxon>
        <taxon>Dothideomycetidae</taxon>
        <taxon>Mycosphaerellales</taxon>
        <taxon>Mycosphaerellaceae</taxon>
        <taxon>Pseudocercospora</taxon>
    </lineage>
</organism>
<dbReference type="AlphaFoldDB" id="A0A139HZV9"/>
<dbReference type="Proteomes" id="UP000073492">
    <property type="component" value="Unassembled WGS sequence"/>
</dbReference>
<dbReference type="OrthoDB" id="3901425at2759"/>
<evidence type="ECO:0000313" key="2">
    <source>
        <dbReference type="EMBL" id="KXT08005.1"/>
    </source>
</evidence>
<proteinExistence type="predicted"/>
<protein>
    <submittedName>
        <fullName evidence="2">Uncharacterized protein</fullName>
    </submittedName>
</protein>
<gene>
    <name evidence="2" type="ORF">AC579_5981</name>
</gene>
<feature type="region of interest" description="Disordered" evidence="1">
    <location>
        <begin position="1"/>
        <end position="22"/>
    </location>
</feature>
<comment type="caution">
    <text evidence="2">The sequence shown here is derived from an EMBL/GenBank/DDBJ whole genome shotgun (WGS) entry which is preliminary data.</text>
</comment>